<evidence type="ECO:0000313" key="3">
    <source>
        <dbReference type="Proteomes" id="UP000234505"/>
    </source>
</evidence>
<name>A0A2J4QWQ2_9ENTR</name>
<reference evidence="2 3" key="2">
    <citation type="submission" date="2018-01" db="EMBL/GenBank/DDBJ databases">
        <title>Genomic study of Klebsiella pneumoniae.</title>
        <authorList>
            <person name="Yang Y."/>
            <person name="Bicalho R."/>
        </authorList>
    </citation>
    <scope>NUCLEOTIDE SEQUENCE [LARGE SCALE GENOMIC DNA]</scope>
    <source>
        <strain evidence="2 3">A11</strain>
    </source>
</reference>
<protein>
    <submittedName>
        <fullName evidence="2">Uncharacterized protein</fullName>
    </submittedName>
</protein>
<evidence type="ECO:0000313" key="2">
    <source>
        <dbReference type="EMBL" id="PLL35462.1"/>
    </source>
</evidence>
<reference evidence="2 3" key="1">
    <citation type="submission" date="2017-11" db="EMBL/GenBank/DDBJ databases">
        <authorList>
            <person name="Han C.G."/>
        </authorList>
    </citation>
    <scope>NUCLEOTIDE SEQUENCE [LARGE SCALE GENOMIC DNA]</scope>
    <source>
        <strain evidence="2 3">A11</strain>
    </source>
</reference>
<feature type="region of interest" description="Disordered" evidence="1">
    <location>
        <begin position="16"/>
        <end position="38"/>
    </location>
</feature>
<feature type="compositionally biased region" description="Basic and acidic residues" evidence="1">
    <location>
        <begin position="18"/>
        <end position="27"/>
    </location>
</feature>
<organism evidence="2 3">
    <name type="scientific">Klebsiella michiganensis</name>
    <dbReference type="NCBI Taxonomy" id="1134687"/>
    <lineage>
        <taxon>Bacteria</taxon>
        <taxon>Pseudomonadati</taxon>
        <taxon>Pseudomonadota</taxon>
        <taxon>Gammaproteobacteria</taxon>
        <taxon>Enterobacterales</taxon>
        <taxon>Enterobacteriaceae</taxon>
        <taxon>Klebsiella/Raoultella group</taxon>
        <taxon>Klebsiella</taxon>
    </lineage>
</organism>
<gene>
    <name evidence="2" type="ORF">CWN50_19215</name>
</gene>
<dbReference type="AlphaFoldDB" id="A0A2J4QWQ2"/>
<dbReference type="Proteomes" id="UP000234505">
    <property type="component" value="Unassembled WGS sequence"/>
</dbReference>
<comment type="caution">
    <text evidence="2">The sequence shown here is derived from an EMBL/GenBank/DDBJ whole genome shotgun (WGS) entry which is preliminary data.</text>
</comment>
<accession>A0A2J4QWQ2</accession>
<sequence>MCTLCLNNTVELNRGKKSREAASDKHFNKNAVQESPSRARAKKIPGLILNSVNDTGLSEFLAQKVVCQADRYFLPDA</sequence>
<evidence type="ECO:0000256" key="1">
    <source>
        <dbReference type="SAM" id="MobiDB-lite"/>
    </source>
</evidence>
<proteinExistence type="predicted"/>
<dbReference type="EMBL" id="PIDS01000704">
    <property type="protein sequence ID" value="PLL35462.1"/>
    <property type="molecule type" value="Genomic_DNA"/>
</dbReference>